<gene>
    <name evidence="5" type="ORF">TAPDE_002162</name>
</gene>
<dbReference type="GO" id="GO:0006383">
    <property type="term" value="P:transcription by RNA polymerase III"/>
    <property type="evidence" value="ECO:0007669"/>
    <property type="project" value="TreeGrafter"/>
</dbReference>
<keyword evidence="6" id="KW-1185">Reference proteome</keyword>
<evidence type="ECO:0000256" key="1">
    <source>
        <dbReference type="ARBA" id="ARBA00004123"/>
    </source>
</evidence>
<proteinExistence type="predicted"/>
<dbReference type="eggNOG" id="ENOG502S1WJ">
    <property type="taxonomic scope" value="Eukaryota"/>
</dbReference>
<comment type="caution">
    <text evidence="5">The sequence shown here is derived from an EMBL/GenBank/DDBJ whole genome shotgun (WGS) entry which is preliminary data.</text>
</comment>
<dbReference type="AlphaFoldDB" id="R4X9W0"/>
<sequence length="574" mass="63417">MVDEVTSDSDFASHENNPVQSQPTGRATKRATQKKAQVGMKKNPEKRRNKAPKILVKDAQVTRVQPPIHHDSRKAPQDKEGMLSALLGTHVPVITASARSKLWSKQLSGPQSPFIAANCVYTAPKKLPENLERGRSSASIIPDTRAYEQKRPQDHELSVRFRDAAGSRASETIMAYGSTYCSTINKDVSRSVTIFTGISNQSIDWLISRNANQLLAVGGKKHDEEATPLFKFEPTSGDVQIWNICRTATSTTSTLKIVYVHDYGATWQLKWCPAESRDPGLLGWLAGVFGDGAVRLWPVDECSSPESPAIRRIHKPAYEFRVPDTQCVKLDWVSETRIAIACANGMYVIWDFLSDPSLPSAVGHPHSSYINNIVNCAPSAKNTILTSSWDCNITFSDLQQWDNECLSATRERMPVYAIAWSDFLNSAVMNEDLRGVRTVAMRTGNAFSIAAMAGTVTALATHAAHPFLAIGDTSGSVLVVNLCRKALWKKHEQFQRQVYQLDWMRDLNAYDITENYQIGELLSKTEAATAGVTNIYPNELCIKDLAWNGNSGYEALLASCSANFVRIDDLTVTG</sequence>
<evidence type="ECO:0000313" key="5">
    <source>
        <dbReference type="EMBL" id="CCG82277.1"/>
    </source>
</evidence>
<dbReference type="OrthoDB" id="4703at2759"/>
<evidence type="ECO:0000256" key="4">
    <source>
        <dbReference type="SAM" id="MobiDB-lite"/>
    </source>
</evidence>
<keyword evidence="3" id="KW-0539">Nucleus</keyword>
<dbReference type="Gene3D" id="2.130.10.10">
    <property type="entry name" value="YVTN repeat-like/Quinoprotein amine dehydrogenase"/>
    <property type="match status" value="1"/>
</dbReference>
<dbReference type="PANTHER" id="PTHR15052">
    <property type="entry name" value="RNA POLYMERASE III TRANSCRIPTION INITIATION FACTOR COMPLEX SUBUNIT"/>
    <property type="match status" value="1"/>
</dbReference>
<name>R4X9W0_TAPDE</name>
<accession>R4X9W0</accession>
<dbReference type="InterPro" id="IPR052416">
    <property type="entry name" value="GTF3C_component"/>
</dbReference>
<organism evidence="5 6">
    <name type="scientific">Taphrina deformans (strain PYCC 5710 / ATCC 11124 / CBS 356.35 / IMI 108563 / JCM 9778 / NBRC 8474)</name>
    <name type="common">Peach leaf curl fungus</name>
    <name type="synonym">Lalaria deformans</name>
    <dbReference type="NCBI Taxonomy" id="1097556"/>
    <lineage>
        <taxon>Eukaryota</taxon>
        <taxon>Fungi</taxon>
        <taxon>Dikarya</taxon>
        <taxon>Ascomycota</taxon>
        <taxon>Taphrinomycotina</taxon>
        <taxon>Taphrinomycetes</taxon>
        <taxon>Taphrinales</taxon>
        <taxon>Taphrinaceae</taxon>
        <taxon>Taphrina</taxon>
    </lineage>
</organism>
<feature type="region of interest" description="Disordered" evidence="4">
    <location>
        <begin position="1"/>
        <end position="53"/>
    </location>
</feature>
<dbReference type="InterPro" id="IPR015943">
    <property type="entry name" value="WD40/YVTN_repeat-like_dom_sf"/>
</dbReference>
<keyword evidence="2" id="KW-0804">Transcription</keyword>
<protein>
    <submittedName>
        <fullName evidence="5">Transcription factor tau subunit sfc65 / FY16936</fullName>
    </submittedName>
</protein>
<dbReference type="GO" id="GO:0000127">
    <property type="term" value="C:transcription factor TFIIIC complex"/>
    <property type="evidence" value="ECO:0007669"/>
    <property type="project" value="TreeGrafter"/>
</dbReference>
<dbReference type="EMBL" id="CAHR02000076">
    <property type="protein sequence ID" value="CCG82277.1"/>
    <property type="molecule type" value="Genomic_DNA"/>
</dbReference>
<dbReference type="Proteomes" id="UP000013776">
    <property type="component" value="Unassembled WGS sequence"/>
</dbReference>
<evidence type="ECO:0000313" key="6">
    <source>
        <dbReference type="Proteomes" id="UP000013776"/>
    </source>
</evidence>
<feature type="compositionally biased region" description="Polar residues" evidence="4">
    <location>
        <begin position="8"/>
        <end position="25"/>
    </location>
</feature>
<evidence type="ECO:0000256" key="3">
    <source>
        <dbReference type="ARBA" id="ARBA00023242"/>
    </source>
</evidence>
<dbReference type="SUPFAM" id="SSF50978">
    <property type="entry name" value="WD40 repeat-like"/>
    <property type="match status" value="1"/>
</dbReference>
<dbReference type="InterPro" id="IPR036322">
    <property type="entry name" value="WD40_repeat_dom_sf"/>
</dbReference>
<dbReference type="PANTHER" id="PTHR15052:SF2">
    <property type="entry name" value="GENERAL TRANSCRIPTION FACTOR 3C POLYPEPTIDE 2"/>
    <property type="match status" value="1"/>
</dbReference>
<comment type="subcellular location">
    <subcellularLocation>
        <location evidence="1">Nucleus</location>
    </subcellularLocation>
</comment>
<dbReference type="GO" id="GO:0005634">
    <property type="term" value="C:nucleus"/>
    <property type="evidence" value="ECO:0007669"/>
    <property type="project" value="UniProtKB-SubCell"/>
</dbReference>
<dbReference type="STRING" id="1097556.R4X9W0"/>
<reference evidence="5 6" key="1">
    <citation type="journal article" date="2013" name="MBio">
        <title>Genome sequencing of the plant pathogen Taphrina deformans, the causal agent of peach leaf curl.</title>
        <authorList>
            <person name="Cisse O.H."/>
            <person name="Almeida J.M.G.C.F."/>
            <person name="Fonseca A."/>
            <person name="Kumar A.A."/>
            <person name="Salojaervi J."/>
            <person name="Overmyer K."/>
            <person name="Hauser P.M."/>
            <person name="Pagni M."/>
        </authorList>
    </citation>
    <scope>NUCLEOTIDE SEQUENCE [LARGE SCALE GENOMIC DNA]</scope>
    <source>
        <strain evidence="6">PYCC 5710 / ATCC 11124 / CBS 356.35 / IMI 108563 / JCM 9778 / NBRC 8474</strain>
    </source>
</reference>
<evidence type="ECO:0000256" key="2">
    <source>
        <dbReference type="ARBA" id="ARBA00023163"/>
    </source>
</evidence>